<dbReference type="Proteomes" id="UP001589590">
    <property type="component" value="Unassembled WGS sequence"/>
</dbReference>
<organism evidence="4 5">
    <name type="scientific">Algibacter miyuki</name>
    <dbReference type="NCBI Taxonomy" id="1306933"/>
    <lineage>
        <taxon>Bacteria</taxon>
        <taxon>Pseudomonadati</taxon>
        <taxon>Bacteroidota</taxon>
        <taxon>Flavobacteriia</taxon>
        <taxon>Flavobacteriales</taxon>
        <taxon>Flavobacteriaceae</taxon>
        <taxon>Algibacter</taxon>
    </lineage>
</organism>
<comment type="caution">
    <text evidence="4">The sequence shown here is derived from an EMBL/GenBank/DDBJ whole genome shotgun (WGS) entry which is preliminary data.</text>
</comment>
<dbReference type="Gene3D" id="3.40.50.720">
    <property type="entry name" value="NAD(P)-binding Rossmann-like Domain"/>
    <property type="match status" value="2"/>
</dbReference>
<gene>
    <name evidence="4" type="ORF">ACFFU1_06995</name>
</gene>
<name>A0ABV5GYC1_9FLAO</name>
<feature type="transmembrane region" description="Helical" evidence="2">
    <location>
        <begin position="115"/>
        <end position="138"/>
    </location>
</feature>
<proteinExistence type="inferred from homology"/>
<keyword evidence="2" id="KW-0812">Transmembrane</keyword>
<reference evidence="4 5" key="1">
    <citation type="submission" date="2024-09" db="EMBL/GenBank/DDBJ databases">
        <authorList>
            <person name="Sun Q."/>
            <person name="Mori K."/>
        </authorList>
    </citation>
    <scope>NUCLEOTIDE SEQUENCE [LARGE SCALE GENOMIC DNA]</scope>
    <source>
        <strain evidence="4 5">CECT 8300</strain>
    </source>
</reference>
<feature type="transmembrane region" description="Helical" evidence="2">
    <location>
        <begin position="50"/>
        <end position="71"/>
    </location>
</feature>
<protein>
    <submittedName>
        <fullName evidence="4">SDR family NAD(P)-dependent oxidoreductase</fullName>
    </submittedName>
</protein>
<comment type="similarity">
    <text evidence="1">Belongs to the polysaccharide synthase family.</text>
</comment>
<dbReference type="Pfam" id="PF13727">
    <property type="entry name" value="CoA_binding_3"/>
    <property type="match status" value="1"/>
</dbReference>
<dbReference type="SUPFAM" id="SSF53335">
    <property type="entry name" value="S-adenosyl-L-methionine-dependent methyltransferases"/>
    <property type="match status" value="1"/>
</dbReference>
<dbReference type="InterPro" id="IPR051203">
    <property type="entry name" value="Polysaccharide_Synthase-Rel"/>
</dbReference>
<dbReference type="RefSeq" id="WP_290273632.1">
    <property type="nucleotide sequence ID" value="NZ_JAUFQP010000013.1"/>
</dbReference>
<feature type="transmembrane region" description="Helical" evidence="2">
    <location>
        <begin position="83"/>
        <end position="103"/>
    </location>
</feature>
<evidence type="ECO:0000259" key="3">
    <source>
        <dbReference type="Pfam" id="PF02719"/>
    </source>
</evidence>
<accession>A0ABV5GYC1</accession>
<feature type="transmembrane region" description="Helical" evidence="2">
    <location>
        <begin position="17"/>
        <end position="38"/>
    </location>
</feature>
<dbReference type="Pfam" id="PF02719">
    <property type="entry name" value="Polysacc_synt_2"/>
    <property type="match status" value="1"/>
</dbReference>
<evidence type="ECO:0000313" key="4">
    <source>
        <dbReference type="EMBL" id="MFB9104637.1"/>
    </source>
</evidence>
<keyword evidence="5" id="KW-1185">Reference proteome</keyword>
<dbReference type="InterPro" id="IPR029063">
    <property type="entry name" value="SAM-dependent_MTases_sf"/>
</dbReference>
<dbReference type="PANTHER" id="PTHR43318">
    <property type="entry name" value="UDP-N-ACETYLGLUCOSAMINE 4,6-DEHYDRATASE"/>
    <property type="match status" value="1"/>
</dbReference>
<keyword evidence="2" id="KW-0472">Membrane</keyword>
<feature type="domain" description="Polysaccharide biosynthesis protein CapD-like" evidence="3">
    <location>
        <begin position="295"/>
        <end position="576"/>
    </location>
</feature>
<dbReference type="SUPFAM" id="SSF51735">
    <property type="entry name" value="NAD(P)-binding Rossmann-fold domains"/>
    <property type="match status" value="1"/>
</dbReference>
<evidence type="ECO:0000313" key="5">
    <source>
        <dbReference type="Proteomes" id="UP001589590"/>
    </source>
</evidence>
<dbReference type="CDD" id="cd05237">
    <property type="entry name" value="UDP_invert_4-6DH_SDR_e"/>
    <property type="match status" value="1"/>
</dbReference>
<dbReference type="InterPro" id="IPR003869">
    <property type="entry name" value="Polysac_CapD-like"/>
</dbReference>
<dbReference type="EMBL" id="JBHMFA010000005">
    <property type="protein sequence ID" value="MFB9104637.1"/>
    <property type="molecule type" value="Genomic_DNA"/>
</dbReference>
<evidence type="ECO:0000256" key="1">
    <source>
        <dbReference type="ARBA" id="ARBA00007430"/>
    </source>
</evidence>
<dbReference type="InterPro" id="IPR036291">
    <property type="entry name" value="NAD(P)-bd_dom_sf"/>
</dbReference>
<evidence type="ECO:0000256" key="2">
    <source>
        <dbReference type="SAM" id="Phobius"/>
    </source>
</evidence>
<dbReference type="PANTHER" id="PTHR43318:SF1">
    <property type="entry name" value="POLYSACCHARIDE BIOSYNTHESIS PROTEIN EPSC-RELATED"/>
    <property type="match status" value="1"/>
</dbReference>
<sequence>MIINYFAKHSQKYASKWLVFAIDLLIVMATFFIAYFIRFNFSFNFNVGQFWLQVPFIFTISVASFLIVGSFKSVIRHTGFTDVVNLFKSVVLIAGITGLLVTLNNKFGVVSNFTVPATIIAFHAIMSFTVLSASRLVFKMAFKHLQCKLLASKRILIYGSGDEGIVTYNALVNNTTLSYVVVGFIDDNTKKKGKNINGVPIMSFGQVTPIFAANNGIDEIVVASESVSSGKLIALIENLSVANVKITKVPPIDNWINGELSSKQIKQVQIEDLLGRAPIEINSPTLQNEFSGETVLVTGAAGSIGSELVRQLAEFDVKHLILVDQAESPLYDVEQDLKRAGKTDYTAIVADIRDGLRIDSIFQEYKPTMVFHAAAYKHVPLMEKTPYEAIKINVNGTKLLADTSSRYNVKKFVFVSTDKAVNPTSVMGATKRMAEMYITCLQKESKTKFITTRFGNVLGSNGSVIPLFKKQIENGGPLTVTDSEITRYFMTIPEASQLVLEAGSMGKGGEIFIFDMGESVKIFDLAKNMIKLSGLRYPEDIDIKITGLRPGEKLYEELLANGENTLATYSKKILISKTRELDYERIKASIEELCITNRFQNNNIVLKMKRLIPEYKSNNSDYERFDKRVQTYKKVKGIVDNKVDKNIVNR</sequence>
<keyword evidence="2" id="KW-1133">Transmembrane helix</keyword>